<dbReference type="SMART" id="SM00720">
    <property type="entry name" value="calpain_III"/>
    <property type="match status" value="1"/>
</dbReference>
<protein>
    <recommendedName>
        <fullName evidence="13">Calpain-14</fullName>
    </recommendedName>
</protein>
<dbReference type="PANTHER" id="PTHR10183:SF302">
    <property type="entry name" value="CALPAIN-14"/>
    <property type="match status" value="1"/>
</dbReference>
<sequence length="823" mass="94875">MPQWLNYFGDPEDYHLGKSTLGISQPIGSERQKTSTKLFTMPRFSFITGVKKAKQVLRTGTLRKPRRLQSQDYHTLLEKCLRKKQLFEDENFPAKISSIGCGELLRKLPPSVEWRRPQELVKNPQFLAENASRFDLHQGLTENCWFLAALASVTFHKNLLTNVVPRNQSFDKNYAGIFHFRFWRFGEWVDVVVDDRLPVDKDGKLLFVSSARKDLFWGALLEKAYAKLCGSYEDLQIGQVSEALVDFTGGVNMTIKLEQAPPDLWQIMLRAAYSGCLMGCQTRSGPERVLDNGLVAGHAYTVTGIRPVTCKSGTENLVRLRNPWGKIEWKGHWSDSSSKWDQLSFKERLMLRKTREDGEFWMSIEDFEAHFVELVICKLTPDLMSHENGKEWTLSMQIGKWVDGSTAGGRMTYTESYWKNPQYRLKILVGDNMEKYTNSCNVLVSLLQKQNHKHRNQSPPLYIGISIFKSYWKNPQYRLKILVGDNMEKYTNSCNVLVSLLQKQNHKHRNQSPPLYIGISIFKVPLEYQAIRTRLPQDFFANNRPVNNRCVFINEREVTQDFHLQPGSYVIVPATAEPRQECEFILRVFSRKHLLEAQGESPNLVLCCKKIADKKDEQENVIIRYFEKHPEINVSELQMLLNKGSWSGARNAPVKFSLDDCKVIMAQLDVSASGTLNMIEFYSLWQRLISYQEIFQRRDIDKSGYLELNDLQAAVQEKGITLSRQFSSLMALRYGDSSLKINFENFVCLMLRMEINEAPPRLRRTISLPPAPPASSAPGSTRPFPILYHRHRQSAVQVFHNLSKDGKGIYLKEAEWMMLTLYA</sequence>
<dbReference type="InterPro" id="IPR038765">
    <property type="entry name" value="Papain-like_cys_pep_sf"/>
</dbReference>
<dbReference type="InterPro" id="IPR018247">
    <property type="entry name" value="EF_Hand_1_Ca_BS"/>
</dbReference>
<evidence type="ECO:0000313" key="11">
    <source>
        <dbReference type="EMBL" id="CAJ0956446.1"/>
    </source>
</evidence>
<comment type="similarity">
    <text evidence="1">Belongs to the peptidase C2 family.</text>
</comment>
<name>A0ABN9M1F5_9NEOB</name>
<dbReference type="CDD" id="cd00044">
    <property type="entry name" value="CysPc"/>
    <property type="match status" value="1"/>
</dbReference>
<dbReference type="SUPFAM" id="SSF54001">
    <property type="entry name" value="Cysteine proteinases"/>
    <property type="match status" value="1"/>
</dbReference>
<dbReference type="SUPFAM" id="SSF47473">
    <property type="entry name" value="EF-hand"/>
    <property type="match status" value="1"/>
</dbReference>
<evidence type="ECO:0000256" key="1">
    <source>
        <dbReference type="ARBA" id="ARBA00007623"/>
    </source>
</evidence>
<comment type="caution">
    <text evidence="11">The sequence shown here is derived from an EMBL/GenBank/DDBJ whole genome shotgun (WGS) entry which is preliminary data.</text>
</comment>
<reference evidence="11" key="1">
    <citation type="submission" date="2023-07" db="EMBL/GenBank/DDBJ databases">
        <authorList>
            <person name="Stuckert A."/>
        </authorList>
    </citation>
    <scope>NUCLEOTIDE SEQUENCE</scope>
</reference>
<dbReference type="Gene3D" id="1.10.238.10">
    <property type="entry name" value="EF-hand"/>
    <property type="match status" value="1"/>
</dbReference>
<dbReference type="PROSITE" id="PS50222">
    <property type="entry name" value="EF_HAND_2"/>
    <property type="match status" value="1"/>
</dbReference>
<keyword evidence="5 8" id="KW-0378">Hydrolase</keyword>
<dbReference type="InterPro" id="IPR022682">
    <property type="entry name" value="Calpain_domain_III"/>
</dbReference>
<dbReference type="InterPro" id="IPR036213">
    <property type="entry name" value="Calpain_III_sf"/>
</dbReference>
<dbReference type="InterPro" id="IPR011992">
    <property type="entry name" value="EF-hand-dom_pair"/>
</dbReference>
<proteinExistence type="inferred from homology"/>
<gene>
    <name evidence="11" type="ORF">RIMI_LOCUS15526315</name>
</gene>
<dbReference type="PANTHER" id="PTHR10183">
    <property type="entry name" value="CALPAIN"/>
    <property type="match status" value="1"/>
</dbReference>
<evidence type="ECO:0000256" key="7">
    <source>
        <dbReference type="ARBA" id="ARBA00022837"/>
    </source>
</evidence>
<dbReference type="Pfam" id="PF21875">
    <property type="entry name" value="CAPN13-like_C_EFh"/>
    <property type="match status" value="1"/>
</dbReference>
<feature type="active site" evidence="8">
    <location>
        <position position="144"/>
    </location>
</feature>
<feature type="active site" evidence="8">
    <location>
        <position position="298"/>
    </location>
</feature>
<dbReference type="InterPro" id="IPR001300">
    <property type="entry name" value="Peptidase_C2_calpain_cat"/>
</dbReference>
<dbReference type="Pfam" id="PF00648">
    <property type="entry name" value="Peptidase_C2"/>
    <property type="match status" value="1"/>
</dbReference>
<dbReference type="SUPFAM" id="SSF49758">
    <property type="entry name" value="Calpain large subunit, middle domain (domain III)"/>
    <property type="match status" value="2"/>
</dbReference>
<evidence type="ECO:0000313" key="12">
    <source>
        <dbReference type="Proteomes" id="UP001176940"/>
    </source>
</evidence>
<dbReference type="PROSITE" id="PS50203">
    <property type="entry name" value="CALPAIN_CAT"/>
    <property type="match status" value="1"/>
</dbReference>
<dbReference type="InterPro" id="IPR000169">
    <property type="entry name" value="Pept_cys_AS"/>
</dbReference>
<dbReference type="PROSITE" id="PS00018">
    <property type="entry name" value="EF_HAND_1"/>
    <property type="match status" value="1"/>
</dbReference>
<evidence type="ECO:0000259" key="10">
    <source>
        <dbReference type="PROSITE" id="PS50222"/>
    </source>
</evidence>
<dbReference type="Gene3D" id="3.90.70.10">
    <property type="entry name" value="Cysteine proteinases"/>
    <property type="match status" value="1"/>
</dbReference>
<dbReference type="Pfam" id="PF01067">
    <property type="entry name" value="Calpain_III"/>
    <property type="match status" value="1"/>
</dbReference>
<evidence type="ECO:0000256" key="3">
    <source>
        <dbReference type="ARBA" id="ARBA00022723"/>
    </source>
</evidence>
<dbReference type="EMBL" id="CAUEEQ010041843">
    <property type="protein sequence ID" value="CAJ0956446.1"/>
    <property type="molecule type" value="Genomic_DNA"/>
</dbReference>
<dbReference type="SMART" id="SM00230">
    <property type="entry name" value="CysPc"/>
    <property type="match status" value="1"/>
</dbReference>
<feature type="domain" description="Calpain catalytic" evidence="9">
    <location>
        <begin position="86"/>
        <end position="380"/>
    </location>
</feature>
<evidence type="ECO:0000256" key="8">
    <source>
        <dbReference type="PROSITE-ProRule" id="PRU00239"/>
    </source>
</evidence>
<keyword evidence="7" id="KW-0106">Calcium</keyword>
<keyword evidence="4" id="KW-0677">Repeat</keyword>
<accession>A0ABN9M1F5</accession>
<evidence type="ECO:0000256" key="5">
    <source>
        <dbReference type="ARBA" id="ARBA00022801"/>
    </source>
</evidence>
<dbReference type="InterPro" id="IPR054069">
    <property type="entry name" value="CAPN3/13-like_C_EFh"/>
</dbReference>
<keyword evidence="6 8" id="KW-0788">Thiol protease</keyword>
<dbReference type="Gene3D" id="2.60.120.380">
    <property type="match status" value="2"/>
</dbReference>
<organism evidence="11 12">
    <name type="scientific">Ranitomeya imitator</name>
    <name type="common">mimic poison frog</name>
    <dbReference type="NCBI Taxonomy" id="111125"/>
    <lineage>
        <taxon>Eukaryota</taxon>
        <taxon>Metazoa</taxon>
        <taxon>Chordata</taxon>
        <taxon>Craniata</taxon>
        <taxon>Vertebrata</taxon>
        <taxon>Euteleostomi</taxon>
        <taxon>Amphibia</taxon>
        <taxon>Batrachia</taxon>
        <taxon>Anura</taxon>
        <taxon>Neobatrachia</taxon>
        <taxon>Hyloidea</taxon>
        <taxon>Dendrobatidae</taxon>
        <taxon>Dendrobatinae</taxon>
        <taxon>Ranitomeya</taxon>
    </lineage>
</organism>
<evidence type="ECO:0008006" key="13">
    <source>
        <dbReference type="Google" id="ProtNLM"/>
    </source>
</evidence>
<evidence type="ECO:0000256" key="6">
    <source>
        <dbReference type="ARBA" id="ARBA00022807"/>
    </source>
</evidence>
<evidence type="ECO:0000256" key="4">
    <source>
        <dbReference type="ARBA" id="ARBA00022737"/>
    </source>
</evidence>
<dbReference type="Proteomes" id="UP001176940">
    <property type="component" value="Unassembled WGS sequence"/>
</dbReference>
<dbReference type="InterPro" id="IPR002048">
    <property type="entry name" value="EF_hand_dom"/>
</dbReference>
<keyword evidence="3" id="KW-0479">Metal-binding</keyword>
<dbReference type="PRINTS" id="PR00704">
    <property type="entry name" value="CALPAIN"/>
</dbReference>
<dbReference type="InterPro" id="IPR022684">
    <property type="entry name" value="Calpain_cysteine_protease"/>
</dbReference>
<keyword evidence="12" id="KW-1185">Reference proteome</keyword>
<evidence type="ECO:0000259" key="9">
    <source>
        <dbReference type="PROSITE" id="PS50203"/>
    </source>
</evidence>
<feature type="domain" description="EF-hand" evidence="10">
    <location>
        <begin position="686"/>
        <end position="721"/>
    </location>
</feature>
<keyword evidence="2 8" id="KW-0645">Protease</keyword>
<evidence type="ECO:0000256" key="2">
    <source>
        <dbReference type="ARBA" id="ARBA00022670"/>
    </source>
</evidence>
<feature type="active site" evidence="8">
    <location>
        <position position="322"/>
    </location>
</feature>
<dbReference type="PROSITE" id="PS00139">
    <property type="entry name" value="THIOL_PROTEASE_CYS"/>
    <property type="match status" value="1"/>
</dbReference>
<dbReference type="InterPro" id="IPR022683">
    <property type="entry name" value="Calpain_III"/>
</dbReference>